<gene>
    <name evidence="4" type="ORF">Slin15195_G058680</name>
</gene>
<keyword evidence="5" id="KW-1185">Reference proteome</keyword>
<feature type="compositionally biased region" description="Low complexity" evidence="2">
    <location>
        <begin position="300"/>
        <end position="309"/>
    </location>
</feature>
<evidence type="ECO:0000259" key="3">
    <source>
        <dbReference type="PROSITE" id="PS50048"/>
    </source>
</evidence>
<dbReference type="GO" id="GO:0003677">
    <property type="term" value="F:DNA binding"/>
    <property type="evidence" value="ECO:0007669"/>
    <property type="project" value="UniProtKB-KW"/>
</dbReference>
<name>A0A9Q9ANH8_9PEZI</name>
<dbReference type="CDD" id="cd00067">
    <property type="entry name" value="GAL4"/>
    <property type="match status" value="1"/>
</dbReference>
<dbReference type="InterPro" id="IPR001138">
    <property type="entry name" value="Zn2Cys6_DnaBD"/>
</dbReference>
<dbReference type="SMART" id="SM00066">
    <property type="entry name" value="GAL4"/>
    <property type="match status" value="1"/>
</dbReference>
<organism evidence="4 5">
    <name type="scientific">Septoria linicola</name>
    <dbReference type="NCBI Taxonomy" id="215465"/>
    <lineage>
        <taxon>Eukaryota</taxon>
        <taxon>Fungi</taxon>
        <taxon>Dikarya</taxon>
        <taxon>Ascomycota</taxon>
        <taxon>Pezizomycotina</taxon>
        <taxon>Dothideomycetes</taxon>
        <taxon>Dothideomycetidae</taxon>
        <taxon>Mycosphaerellales</taxon>
        <taxon>Mycosphaerellaceae</taxon>
        <taxon>Septoria</taxon>
    </lineage>
</organism>
<sequence>MSRMSFGSRAGDVTDYGGGGGQATFMGPRQARVTGPYDSLEALIEALADEFKAAEESTLPVCTTIELCLGLNAVLPLVRPSIGPYAGGGDHDLPFEFKNGLYEIETGDDDDSEQRHPRAPCSAIINVVDPKAKQIVQRAASRGVIAAIEALDGFRYSFNNAWTAKDEEGARFSFICQDSMQNKDRHANGYTRILKHLKDPTGAERGPRKPTYDCKGSVSVKFSASRQRCDVYYRHNAIHDTVAARKPAPRATSGVKRTSSSWIKLSNSGAAVTSNFIPRGEEDTGGLSAMLQAESAKSKSPVIDSSPSVRPRPPSSNIGRPLKRKREDIDRPAPVPRQSNQPLSLADLLRQSETARAPPPSSDTRNTKTTPGAAAVAYDLPPWQTPPPPLNRPANGLPYQLPYQPQAPKVPVTALTSGGPTTPMPTSNPPVPPKNLQHFRATSAQKPGPGLFTTMKVVEKPPLRWSQPSYQTPPSTTQFITHSRPRSVLACTNCRLAKRRCDEGRPACAACSKTARTDCRYETPAHLQKQSASNHGQQPQQNDTTMPKQTEATSAQQPDPTTTNADTTSQQLQTPAIWSQNAPSSGQQTRQNWSETPLQQPSQTAWGTGSSMQQQSLSNWSQDPSSISSWPEMSTKSTNAQHNAKEHSPDPWYPKR</sequence>
<dbReference type="PROSITE" id="PS00463">
    <property type="entry name" value="ZN2_CY6_FUNGAL_1"/>
    <property type="match status" value="1"/>
</dbReference>
<keyword evidence="4" id="KW-0238">DNA-binding</keyword>
<feature type="region of interest" description="Disordered" evidence="2">
    <location>
        <begin position="291"/>
        <end position="344"/>
    </location>
</feature>
<dbReference type="InterPro" id="IPR036864">
    <property type="entry name" value="Zn2-C6_fun-type_DNA-bd_sf"/>
</dbReference>
<feature type="compositionally biased region" description="Polar residues" evidence="2">
    <location>
        <begin position="528"/>
        <end position="642"/>
    </location>
</feature>
<dbReference type="GO" id="GO:0000981">
    <property type="term" value="F:DNA-binding transcription factor activity, RNA polymerase II-specific"/>
    <property type="evidence" value="ECO:0007669"/>
    <property type="project" value="InterPro"/>
</dbReference>
<accession>A0A9Q9ANH8</accession>
<evidence type="ECO:0000313" key="5">
    <source>
        <dbReference type="Proteomes" id="UP001056384"/>
    </source>
</evidence>
<feature type="region of interest" description="Disordered" evidence="2">
    <location>
        <begin position="1"/>
        <end position="22"/>
    </location>
</feature>
<dbReference type="AlphaFoldDB" id="A0A9Q9ANH8"/>
<dbReference type="Gene3D" id="4.10.240.10">
    <property type="entry name" value="Zn(2)-C6 fungal-type DNA-binding domain"/>
    <property type="match status" value="1"/>
</dbReference>
<evidence type="ECO:0000256" key="2">
    <source>
        <dbReference type="SAM" id="MobiDB-lite"/>
    </source>
</evidence>
<dbReference type="GO" id="GO:0008270">
    <property type="term" value="F:zinc ion binding"/>
    <property type="evidence" value="ECO:0007669"/>
    <property type="project" value="InterPro"/>
</dbReference>
<proteinExistence type="predicted"/>
<dbReference type="PROSITE" id="PS50048">
    <property type="entry name" value="ZN2_CY6_FUNGAL_2"/>
    <property type="match status" value="1"/>
</dbReference>
<feature type="domain" description="Zn(2)-C6 fungal-type" evidence="3">
    <location>
        <begin position="490"/>
        <end position="521"/>
    </location>
</feature>
<reference evidence="4" key="1">
    <citation type="submission" date="2022-06" db="EMBL/GenBank/DDBJ databases">
        <title>Complete genome sequences of two strains of the flax pathogen Septoria linicola.</title>
        <authorList>
            <person name="Lapalu N."/>
            <person name="Simon A."/>
            <person name="Demenou B."/>
            <person name="Paumier D."/>
            <person name="Guillot M.-P."/>
            <person name="Gout L."/>
            <person name="Valade R."/>
        </authorList>
    </citation>
    <scope>NUCLEOTIDE SEQUENCE</scope>
    <source>
        <strain evidence="4">SE15195</strain>
    </source>
</reference>
<feature type="region of interest" description="Disordered" evidence="2">
    <location>
        <begin position="525"/>
        <end position="656"/>
    </location>
</feature>
<dbReference type="Pfam" id="PF00172">
    <property type="entry name" value="Zn_clus"/>
    <property type="match status" value="1"/>
</dbReference>
<protein>
    <submittedName>
        <fullName evidence="4">Zn(2)-C6 fungal-type DNA-binding domain-containing protein</fullName>
    </submittedName>
</protein>
<dbReference type="EMBL" id="CP099421">
    <property type="protein sequence ID" value="USW52549.1"/>
    <property type="molecule type" value="Genomic_DNA"/>
</dbReference>
<dbReference type="SUPFAM" id="SSF57701">
    <property type="entry name" value="Zn2/Cys6 DNA-binding domain"/>
    <property type="match status" value="1"/>
</dbReference>
<evidence type="ECO:0000256" key="1">
    <source>
        <dbReference type="ARBA" id="ARBA00023242"/>
    </source>
</evidence>
<dbReference type="Proteomes" id="UP001056384">
    <property type="component" value="Chromosome 4"/>
</dbReference>
<evidence type="ECO:0000313" key="4">
    <source>
        <dbReference type="EMBL" id="USW52549.1"/>
    </source>
</evidence>
<dbReference type="OrthoDB" id="3251668at2759"/>
<keyword evidence="1" id="KW-0539">Nucleus</keyword>